<sequence length="365" mass="41437">MRALICVFFLVFFGTCVAQNVFQSGQVDANFFRSNILLHSPDLTQLITGHPEGALISYSVKTDGNEDWESLYNYPDYGGYFLYQDFKNPILGKNYAIGVHYNFYFLKRHLMLNVAQGIAMTTNPYDKVSNPKNSAFGSKIMANIDFGLSYKKENIFNKFGIQAGFIYTHFSMGRTKSPNSGINTYGLNVGLNYNLGETKFKVIDTTNMPTMKFTEPVKLNIVFRGGVNESPIIGSGQEPFYHFGFYVDKRLNRKSAIQIGTELFLTTSFKEYLKFQAIAYPETGVTQSTDYKRLGIFIGHELFINRISVETQIGYYAYRPFKLDDVVYERVGVKYYITPKIFTGLAVKTHGFLAEALEFGIGVRL</sequence>
<proteinExistence type="predicted"/>
<name>A0A1G9B331_9FLAO</name>
<dbReference type="InterPro" id="IPR018550">
    <property type="entry name" value="Lipid-A_deacylase-rel"/>
</dbReference>
<evidence type="ECO:0000256" key="1">
    <source>
        <dbReference type="SAM" id="SignalP"/>
    </source>
</evidence>
<dbReference type="AlphaFoldDB" id="A0A1G9B331"/>
<dbReference type="Gene3D" id="2.40.160.20">
    <property type="match status" value="1"/>
</dbReference>
<dbReference type="STRING" id="1128970.SAMN04487935_3154"/>
<dbReference type="Pfam" id="PF09411">
    <property type="entry name" value="PagL"/>
    <property type="match status" value="1"/>
</dbReference>
<reference evidence="2 3" key="1">
    <citation type="submission" date="2016-10" db="EMBL/GenBank/DDBJ databases">
        <authorList>
            <person name="de Groot N.N."/>
        </authorList>
    </citation>
    <scope>NUCLEOTIDE SEQUENCE [LARGE SCALE GENOMIC DNA]</scope>
    <source>
        <strain evidence="2 3">CGMCC 1.10076</strain>
    </source>
</reference>
<organism evidence="2 3">
    <name type="scientific">Flavobacterium noncentrifugens</name>
    <dbReference type="NCBI Taxonomy" id="1128970"/>
    <lineage>
        <taxon>Bacteria</taxon>
        <taxon>Pseudomonadati</taxon>
        <taxon>Bacteroidota</taxon>
        <taxon>Flavobacteriia</taxon>
        <taxon>Flavobacteriales</taxon>
        <taxon>Flavobacteriaceae</taxon>
        <taxon>Flavobacterium</taxon>
    </lineage>
</organism>
<dbReference type="EMBL" id="FNEZ01000005">
    <property type="protein sequence ID" value="SDK33494.1"/>
    <property type="molecule type" value="Genomic_DNA"/>
</dbReference>
<feature type="chain" id="PRO_5011518168" evidence="1">
    <location>
        <begin position="19"/>
        <end position="365"/>
    </location>
</feature>
<dbReference type="RefSeq" id="WP_091397623.1">
    <property type="nucleotide sequence ID" value="NZ_BKAI01000007.1"/>
</dbReference>
<accession>A0A1G9B331</accession>
<protein>
    <submittedName>
        <fullName evidence="2">Lipid A 3-O-deacylase (PagL)</fullName>
    </submittedName>
</protein>
<dbReference type="Proteomes" id="UP000199580">
    <property type="component" value="Unassembled WGS sequence"/>
</dbReference>
<gene>
    <name evidence="2" type="ORF">SAMN04487935_3154</name>
</gene>
<keyword evidence="1" id="KW-0732">Signal</keyword>
<evidence type="ECO:0000313" key="3">
    <source>
        <dbReference type="Proteomes" id="UP000199580"/>
    </source>
</evidence>
<evidence type="ECO:0000313" key="2">
    <source>
        <dbReference type="EMBL" id="SDK33494.1"/>
    </source>
</evidence>
<dbReference type="OrthoDB" id="627554at2"/>
<feature type="signal peptide" evidence="1">
    <location>
        <begin position="1"/>
        <end position="18"/>
    </location>
</feature>
<keyword evidence="3" id="KW-1185">Reference proteome</keyword>